<feature type="region of interest" description="Disordered" evidence="1">
    <location>
        <begin position="29"/>
        <end position="71"/>
    </location>
</feature>
<comment type="caution">
    <text evidence="2">The sequence shown here is derived from an EMBL/GenBank/DDBJ whole genome shotgun (WGS) entry which is preliminary data.</text>
</comment>
<dbReference type="EMBL" id="SPHZ02000006">
    <property type="protein sequence ID" value="KAF0911426.1"/>
    <property type="molecule type" value="Genomic_DNA"/>
</dbReference>
<evidence type="ECO:0000313" key="3">
    <source>
        <dbReference type="Proteomes" id="UP000479710"/>
    </source>
</evidence>
<gene>
    <name evidence="2" type="ORF">E2562_008301</name>
</gene>
<protein>
    <submittedName>
        <fullName evidence="2">Uncharacterized protein</fullName>
    </submittedName>
</protein>
<evidence type="ECO:0000256" key="1">
    <source>
        <dbReference type="SAM" id="MobiDB-lite"/>
    </source>
</evidence>
<evidence type="ECO:0000313" key="2">
    <source>
        <dbReference type="EMBL" id="KAF0911426.1"/>
    </source>
</evidence>
<organism evidence="2 3">
    <name type="scientific">Oryza meyeriana var. granulata</name>
    <dbReference type="NCBI Taxonomy" id="110450"/>
    <lineage>
        <taxon>Eukaryota</taxon>
        <taxon>Viridiplantae</taxon>
        <taxon>Streptophyta</taxon>
        <taxon>Embryophyta</taxon>
        <taxon>Tracheophyta</taxon>
        <taxon>Spermatophyta</taxon>
        <taxon>Magnoliopsida</taxon>
        <taxon>Liliopsida</taxon>
        <taxon>Poales</taxon>
        <taxon>Poaceae</taxon>
        <taxon>BOP clade</taxon>
        <taxon>Oryzoideae</taxon>
        <taxon>Oryzeae</taxon>
        <taxon>Oryzinae</taxon>
        <taxon>Oryza</taxon>
        <taxon>Oryza meyeriana</taxon>
    </lineage>
</organism>
<reference evidence="2 3" key="1">
    <citation type="submission" date="2019-11" db="EMBL/GenBank/DDBJ databases">
        <title>Whole genome sequence of Oryza granulata.</title>
        <authorList>
            <person name="Li W."/>
        </authorList>
    </citation>
    <scope>NUCLEOTIDE SEQUENCE [LARGE SCALE GENOMIC DNA]</scope>
    <source>
        <strain evidence="3">cv. Menghai</strain>
        <tissue evidence="2">Leaf</tissue>
    </source>
</reference>
<keyword evidence="3" id="KW-1185">Reference proteome</keyword>
<accession>A0A6G1DG82</accession>
<proteinExistence type="predicted"/>
<dbReference type="Proteomes" id="UP000479710">
    <property type="component" value="Unassembled WGS sequence"/>
</dbReference>
<sequence>MTSPLLHFSFDLDRAALIEWLRENPGVARAVESRRRRGHTSRSFPSPAASTDRRRGEAARAQTVPSRAMTQ</sequence>
<dbReference type="AlphaFoldDB" id="A0A6G1DG82"/>
<name>A0A6G1DG82_9ORYZ</name>